<dbReference type="InterPro" id="IPR047926">
    <property type="entry name" value="Ni_dep_LarA"/>
</dbReference>
<dbReference type="PANTHER" id="PTHR33171:SF17">
    <property type="entry name" value="LARA-LIKE N-TERMINAL DOMAIN-CONTAINING PROTEIN"/>
    <property type="match status" value="1"/>
</dbReference>
<comment type="caution">
    <text evidence="3">The sequence shown here is derived from an EMBL/GenBank/DDBJ whole genome shotgun (WGS) entry which is preliminary data.</text>
</comment>
<dbReference type="InterPro" id="IPR048520">
    <property type="entry name" value="LarA_C"/>
</dbReference>
<dbReference type="EMBL" id="LJUO01000023">
    <property type="protein sequence ID" value="KPK72745.1"/>
    <property type="molecule type" value="Genomic_DNA"/>
</dbReference>
<reference evidence="3 4" key="1">
    <citation type="journal article" date="2015" name="Microbiome">
        <title>Genomic resolution of linkages in carbon, nitrogen, and sulfur cycling among widespread estuary sediment bacteria.</title>
        <authorList>
            <person name="Baker B.J."/>
            <person name="Lazar C.S."/>
            <person name="Teske A.P."/>
            <person name="Dick G.J."/>
        </authorList>
    </citation>
    <scope>NUCLEOTIDE SEQUENCE [LARGE SCALE GENOMIC DNA]</scope>
    <source>
        <strain evidence="3">SM23_60</strain>
    </source>
</reference>
<evidence type="ECO:0000313" key="3">
    <source>
        <dbReference type="EMBL" id="KPK72745.1"/>
    </source>
</evidence>
<protein>
    <submittedName>
        <fullName evidence="3">General glycosylation pathway protein</fullName>
    </submittedName>
</protein>
<organism evidence="3 4">
    <name type="scientific">candidate division WOR_3 bacterium SM23_60</name>
    <dbReference type="NCBI Taxonomy" id="1703780"/>
    <lineage>
        <taxon>Bacteria</taxon>
        <taxon>Bacteria division WOR-3</taxon>
    </lineage>
</organism>
<dbReference type="GO" id="GO:0050043">
    <property type="term" value="F:lactate racemase activity"/>
    <property type="evidence" value="ECO:0007669"/>
    <property type="project" value="InterPro"/>
</dbReference>
<gene>
    <name evidence="3" type="ORF">AMJ87_03780</name>
</gene>
<dbReference type="Proteomes" id="UP000051096">
    <property type="component" value="Unassembled WGS sequence"/>
</dbReference>
<dbReference type="AlphaFoldDB" id="A0A0S8GJ67"/>
<feature type="domain" description="LarA-like N-terminal" evidence="1">
    <location>
        <begin position="11"/>
        <end position="199"/>
    </location>
</feature>
<dbReference type="InterPro" id="IPR048068">
    <property type="entry name" value="LarA-like"/>
</dbReference>
<dbReference type="Pfam" id="PF09861">
    <property type="entry name" value="Lar_N"/>
    <property type="match status" value="1"/>
</dbReference>
<sequence length="417" mass="46634">MDLQIPFGKDGTLPVSLPDKNVLAVVHPNKVEQQDETNILLRAIEEPVNSKSFTRFLSDAQNILFIVNDGTRPTPTARVLDIIYDKIKNKNFKFIIATGVHRAPTKEEFDFIFGKYYAVFKDRIHVHDSKKDEEMVHIGTSKNGTEMYVNRLGMEAHKIVIIGSVEPHYFGGYTGGRKSFLPGIASRTTISQNHKHALKIEAQALALDGNPVHEDMIDALKTIADKEIFSIQTVLDGERRLYGVTSGHIHDSFYAAIDKAKQVFCVKIPEKADIVVSVAPYPMDIDLYQSQKALDNGKLALKKDGILIMVSKCRTGIGEPTFFELLSSSSTPQAVLETIDRGYKLGYHKAAKMAEIGTWAHMWGVTDLDDKDMNSIFIKPFHDVQKALNKALEEKGKEAKVLFLMDGSITVPMAERR</sequence>
<dbReference type="PANTHER" id="PTHR33171">
    <property type="entry name" value="LAR_N DOMAIN-CONTAINING PROTEIN"/>
    <property type="match status" value="1"/>
</dbReference>
<dbReference type="Pfam" id="PF21113">
    <property type="entry name" value="LarA_C"/>
    <property type="match status" value="1"/>
</dbReference>
<dbReference type="Gene3D" id="3.90.226.30">
    <property type="match status" value="1"/>
</dbReference>
<feature type="domain" description="Lactate racemase C-terminal" evidence="2">
    <location>
        <begin position="270"/>
        <end position="407"/>
    </location>
</feature>
<accession>A0A0S8GJ67</accession>
<dbReference type="PATRIC" id="fig|1703780.3.peg.1519"/>
<proteinExistence type="predicted"/>
<evidence type="ECO:0000259" key="1">
    <source>
        <dbReference type="Pfam" id="PF09861"/>
    </source>
</evidence>
<dbReference type="NCBIfam" id="NF033504">
    <property type="entry name" value="Ni_dep_LarA"/>
    <property type="match status" value="1"/>
</dbReference>
<dbReference type="InterPro" id="IPR043166">
    <property type="entry name" value="LarA-like_C"/>
</dbReference>
<evidence type="ECO:0000313" key="4">
    <source>
        <dbReference type="Proteomes" id="UP000051096"/>
    </source>
</evidence>
<evidence type="ECO:0000259" key="2">
    <source>
        <dbReference type="Pfam" id="PF21113"/>
    </source>
</evidence>
<dbReference type="InterPro" id="IPR018657">
    <property type="entry name" value="LarA-like_N"/>
</dbReference>
<name>A0A0S8GJ67_UNCW3</name>
<dbReference type="Gene3D" id="3.40.50.11440">
    <property type="match status" value="1"/>
</dbReference>